<dbReference type="EnsemblMetazoa" id="ADAC005720-RA">
    <property type="protein sequence ID" value="ADAC005720-PA"/>
    <property type="gene ID" value="ADAC005720"/>
</dbReference>
<dbReference type="EMBL" id="ADMH02001426">
    <property type="protein sequence ID" value="ETN62584.1"/>
    <property type="molecule type" value="Genomic_DNA"/>
</dbReference>
<feature type="domain" description="F-box" evidence="1">
    <location>
        <begin position="138"/>
        <end position="184"/>
    </location>
</feature>
<proteinExistence type="predicted"/>
<dbReference type="Pfam" id="PF12937">
    <property type="entry name" value="F-box-like"/>
    <property type="match status" value="1"/>
</dbReference>
<name>W5JIG2_ANODA</name>
<evidence type="ECO:0000313" key="4">
    <source>
        <dbReference type="Proteomes" id="UP000000673"/>
    </source>
</evidence>
<dbReference type="CDD" id="cd09917">
    <property type="entry name" value="F-box_SF"/>
    <property type="match status" value="1"/>
</dbReference>
<dbReference type="VEuPathDB" id="VectorBase:ADAR2_008801"/>
<sequence length="518" mass="59147">MRATALRDKIISERARARAQFPHYRRDCLKAIKANNTRSQHQHQQQQQLVVPPVPKNVHGTGRTSAHQPLKRFHGEVENISSLTCTGTAEHSAALSVINSSSNRTAITIASHLRVCIESPESDDSAVFYTEMASLDSETPIDSLPEEVLCMIFDRLNLRNVKTASLTCRKWHDIIFSSAYVNRFKLEIRFEWSTIAEKCAEWSPRQMKKMIDTLKHTQRFHRNMSLRISHTLTDNDFQAFWECLHPRVTEHINSLQLDIMSCSSQSAILAILNGITLMPKLRSLSFDNCSSPYYNLPILRNATVNHLKMHDLCVFPFDMPELQSFEGPASALAQPNQPLVYNNLKHITITELLMFYRTIPTRWAHVHMPEIQSFQGPLYALTQLDTIAQPKVFAKLKRVTLTDCLMRFENQSSLHRLARVETLHLSIDAINDWFLPAVCEACPALKHLYFDCPWLDIYPATLRQLSKFVNLRHLVISSIETSYTLAVGFDYGLSQLTQLELLDLGSYVFAGPKLKTPS</sequence>
<reference evidence="2 4" key="1">
    <citation type="journal article" date="2010" name="BMC Genomics">
        <title>Combination of measures distinguishes pre-miRNAs from other stem-loops in the genome of the newly sequenced Anopheles darlingi.</title>
        <authorList>
            <person name="Mendes N.D."/>
            <person name="Freitas A.T."/>
            <person name="Vasconcelos A.T."/>
            <person name="Sagot M.F."/>
        </authorList>
    </citation>
    <scope>NUCLEOTIDE SEQUENCE</scope>
</reference>
<keyword evidence="4" id="KW-1185">Reference proteome</keyword>
<evidence type="ECO:0000259" key="1">
    <source>
        <dbReference type="PROSITE" id="PS50181"/>
    </source>
</evidence>
<dbReference type="InterPro" id="IPR032675">
    <property type="entry name" value="LRR_dom_sf"/>
</dbReference>
<gene>
    <name evidence="2" type="ORF">AND_005720</name>
</gene>
<dbReference type="SUPFAM" id="SSF81383">
    <property type="entry name" value="F-box domain"/>
    <property type="match status" value="1"/>
</dbReference>
<dbReference type="InterPro" id="IPR001810">
    <property type="entry name" value="F-box_dom"/>
</dbReference>
<dbReference type="SMART" id="SM00256">
    <property type="entry name" value="FBOX"/>
    <property type="match status" value="1"/>
</dbReference>
<dbReference type="SUPFAM" id="SSF52047">
    <property type="entry name" value="RNI-like"/>
    <property type="match status" value="1"/>
</dbReference>
<dbReference type="VEuPathDB" id="VectorBase:ADAC005720"/>
<dbReference type="HOGENOM" id="CLU_526024_0_0_1"/>
<evidence type="ECO:0000313" key="2">
    <source>
        <dbReference type="EMBL" id="ETN62584.1"/>
    </source>
</evidence>
<protein>
    <recommendedName>
        <fullName evidence="1">F-box domain-containing protein</fullName>
    </recommendedName>
</protein>
<accession>W5JIG2</accession>
<dbReference type="Gene3D" id="3.80.10.10">
    <property type="entry name" value="Ribonuclease Inhibitor"/>
    <property type="match status" value="1"/>
</dbReference>
<dbReference type="OMA" id="TITHIEL"/>
<dbReference type="PROSITE" id="PS50181">
    <property type="entry name" value="FBOX"/>
    <property type="match status" value="1"/>
</dbReference>
<dbReference type="Proteomes" id="UP000000673">
    <property type="component" value="Unassembled WGS sequence"/>
</dbReference>
<dbReference type="Gene3D" id="1.20.1280.50">
    <property type="match status" value="1"/>
</dbReference>
<dbReference type="InterPro" id="IPR036047">
    <property type="entry name" value="F-box-like_dom_sf"/>
</dbReference>
<reference evidence="3" key="4">
    <citation type="submission" date="2015-06" db="UniProtKB">
        <authorList>
            <consortium name="EnsemblMetazoa"/>
        </authorList>
    </citation>
    <scope>IDENTIFICATION</scope>
</reference>
<reference evidence="2" key="3">
    <citation type="journal article" date="2013" name="Nucleic Acids Res.">
        <title>The genome of Anopheles darlingi, the main neotropical malaria vector.</title>
        <authorList>
            <person name="Marinotti O."/>
            <person name="Cerqueira G.C."/>
            <person name="de Almeida L.G."/>
            <person name="Ferro M.I."/>
            <person name="Loreto E.L."/>
            <person name="Zaha A."/>
            <person name="Teixeira S.M."/>
            <person name="Wespiser A.R."/>
            <person name="Almeida E Silva A."/>
            <person name="Schlindwein A.D."/>
            <person name="Pacheco A.C."/>
            <person name="Silva A.L."/>
            <person name="Graveley B.R."/>
            <person name="Walenz B.P."/>
            <person name="Lima Bde A."/>
            <person name="Ribeiro C.A."/>
            <person name="Nunes-Silva C.G."/>
            <person name="de Carvalho C.R."/>
            <person name="Soares C.M."/>
            <person name="de Menezes C.B."/>
            <person name="Matiolli C."/>
            <person name="Caffrey D."/>
            <person name="Araujo D.A."/>
            <person name="de Oliveira D.M."/>
            <person name="Golenbock D."/>
            <person name="Grisard E.C."/>
            <person name="Fantinatti-Garboggini F."/>
            <person name="de Carvalho F.M."/>
            <person name="Barcellos F.G."/>
            <person name="Prosdocimi F."/>
            <person name="May G."/>
            <person name="Azevedo Junior G.M."/>
            <person name="Guimaraes G.M."/>
            <person name="Goldman G.H."/>
            <person name="Padilha I.Q."/>
            <person name="Batista Jda S."/>
            <person name="Ferro J.A."/>
            <person name="Ribeiro J.M."/>
            <person name="Fietto J.L."/>
            <person name="Dabbas K.M."/>
            <person name="Cerdeira L."/>
            <person name="Agnez-Lima L.F."/>
            <person name="Brocchi M."/>
            <person name="de Carvalho M.O."/>
            <person name="Teixeira Mde M."/>
            <person name="Diniz Maia Mde M."/>
            <person name="Goldman M.H."/>
            <person name="Cruz Schneider M.P."/>
            <person name="Felipe M.S."/>
            <person name="Hungria M."/>
            <person name="Nicolas M.F."/>
            <person name="Pereira M."/>
            <person name="Montes M.A."/>
            <person name="Cantao M.E."/>
            <person name="Vincentz M."/>
            <person name="Rafael M.S."/>
            <person name="Silverman N."/>
            <person name="Stoco P.H."/>
            <person name="Souza R.C."/>
            <person name="Vicentini R."/>
            <person name="Gazzinelli R.T."/>
            <person name="Neves Rde O."/>
            <person name="Silva R."/>
            <person name="Astolfi-Filho S."/>
            <person name="Maciel T.E."/>
            <person name="Urmenyi T.P."/>
            <person name="Tadei W.P."/>
            <person name="Camargo E.P."/>
            <person name="de Vasconcelos A.T."/>
        </authorList>
    </citation>
    <scope>NUCLEOTIDE SEQUENCE</scope>
</reference>
<evidence type="ECO:0000313" key="3">
    <source>
        <dbReference type="EnsemblMetazoa" id="ADAC005720-PA"/>
    </source>
</evidence>
<organism evidence="2">
    <name type="scientific">Anopheles darlingi</name>
    <name type="common">Mosquito</name>
    <dbReference type="NCBI Taxonomy" id="43151"/>
    <lineage>
        <taxon>Eukaryota</taxon>
        <taxon>Metazoa</taxon>
        <taxon>Ecdysozoa</taxon>
        <taxon>Arthropoda</taxon>
        <taxon>Hexapoda</taxon>
        <taxon>Insecta</taxon>
        <taxon>Pterygota</taxon>
        <taxon>Neoptera</taxon>
        <taxon>Endopterygota</taxon>
        <taxon>Diptera</taxon>
        <taxon>Nematocera</taxon>
        <taxon>Culicoidea</taxon>
        <taxon>Culicidae</taxon>
        <taxon>Anophelinae</taxon>
        <taxon>Anopheles</taxon>
    </lineage>
</organism>
<reference evidence="2" key="2">
    <citation type="submission" date="2010-05" db="EMBL/GenBank/DDBJ databases">
        <authorList>
            <person name="Almeida L.G."/>
            <person name="Nicolas M.F."/>
            <person name="Souza R.C."/>
            <person name="Vasconcelos A.T.R."/>
        </authorList>
    </citation>
    <scope>NUCLEOTIDE SEQUENCE</scope>
</reference>
<dbReference type="AlphaFoldDB" id="W5JIG2"/>